<sequence>MKMKKTIFFVMIILASNLFASFKASKIVEAKSIIWGMDFYDKSKAIVSFKNGFFAILDTNSNTLKYIKKLDVYEKGQAGLLDVKASLNFKNDNTIFFTYVKNINNMGVTTLAKAKLINEKLVNIEDILVTKSATNTTRHFGSRITFDEHHIYFSVGDRGERDNAQTLSNHAGSIIRLNLDGTVPKTNPFFYNKDILKEIYSYGHRNPQGLFYDKNTKILFSNEHGPRGGDEINIIKKAQNYGWPRVSLGKEYWAPISVGKTQEKGLIDPIKHYTPSIAPSSLIVYSGKKYKSLKGALISTALKLTHINIIRLDENLKPIDEKRVFSKLNERIRVVTEDISGNIYFATDSGNIYKIVEVKEKTL</sequence>
<keyword evidence="1" id="KW-0732">Signal</keyword>
<reference evidence="4" key="1">
    <citation type="submission" date="2017-09" db="EMBL/GenBank/DDBJ databases">
        <title>Arcobacter canalis sp. nov., a new species isolated from a water canal contaminated with urban sewage.</title>
        <authorList>
            <person name="Perez-Cataluna A."/>
            <person name="Salas-Masso N."/>
            <person name="Figueras M.J."/>
        </authorList>
    </citation>
    <scope>NUCLEOTIDE SEQUENCE [LARGE SCALE GENOMIC DNA]</scope>
    <source>
        <strain evidence="4">CECT 7727</strain>
    </source>
</reference>
<organism evidence="3 4">
    <name type="scientific">Malaciobacter marinus</name>
    <dbReference type="NCBI Taxonomy" id="505249"/>
    <lineage>
        <taxon>Bacteria</taxon>
        <taxon>Pseudomonadati</taxon>
        <taxon>Campylobacterota</taxon>
        <taxon>Epsilonproteobacteria</taxon>
        <taxon>Campylobacterales</taxon>
        <taxon>Arcobacteraceae</taxon>
        <taxon>Malaciobacter</taxon>
    </lineage>
</organism>
<evidence type="ECO:0000256" key="1">
    <source>
        <dbReference type="SAM" id="SignalP"/>
    </source>
</evidence>
<feature type="signal peptide" evidence="1">
    <location>
        <begin position="1"/>
        <end position="20"/>
    </location>
</feature>
<name>A0ABX4M4I6_9BACT</name>
<dbReference type="SUPFAM" id="SSF50952">
    <property type="entry name" value="Soluble quinoprotein glucose dehydrogenase"/>
    <property type="match status" value="1"/>
</dbReference>
<proteinExistence type="predicted"/>
<dbReference type="InterPro" id="IPR011041">
    <property type="entry name" value="Quinoprot_gluc/sorb_DH_b-prop"/>
</dbReference>
<keyword evidence="4" id="KW-1185">Reference proteome</keyword>
<gene>
    <name evidence="3" type="ORF">CPH92_02670</name>
</gene>
<evidence type="ECO:0000313" key="4">
    <source>
        <dbReference type="Proteomes" id="UP000224740"/>
    </source>
</evidence>
<dbReference type="Pfam" id="PF07995">
    <property type="entry name" value="GSDH"/>
    <property type="match status" value="1"/>
</dbReference>
<dbReference type="InterPro" id="IPR011042">
    <property type="entry name" value="6-blade_b-propeller_TolB-like"/>
</dbReference>
<feature type="domain" description="Glucose/Sorbosone dehydrogenase" evidence="2">
    <location>
        <begin position="35"/>
        <end position="353"/>
    </location>
</feature>
<accession>A0ABX4M4I6</accession>
<dbReference type="EMBL" id="NXAO01000012">
    <property type="protein sequence ID" value="PHO16224.1"/>
    <property type="molecule type" value="Genomic_DNA"/>
</dbReference>
<dbReference type="Gene3D" id="2.120.10.30">
    <property type="entry name" value="TolB, C-terminal domain"/>
    <property type="match status" value="1"/>
</dbReference>
<comment type="caution">
    <text evidence="3">The sequence shown here is derived from an EMBL/GenBank/DDBJ whole genome shotgun (WGS) entry which is preliminary data.</text>
</comment>
<dbReference type="PANTHER" id="PTHR19328:SF75">
    <property type="entry name" value="ALDOSE SUGAR DEHYDROGENASE YLII"/>
    <property type="match status" value="1"/>
</dbReference>
<protein>
    <submittedName>
        <fullName evidence="3">Dehydrogenase</fullName>
    </submittedName>
</protein>
<dbReference type="PANTHER" id="PTHR19328">
    <property type="entry name" value="HEDGEHOG-INTERACTING PROTEIN"/>
    <property type="match status" value="1"/>
</dbReference>
<evidence type="ECO:0000259" key="2">
    <source>
        <dbReference type="Pfam" id="PF07995"/>
    </source>
</evidence>
<dbReference type="Proteomes" id="UP000224740">
    <property type="component" value="Unassembled WGS sequence"/>
</dbReference>
<evidence type="ECO:0000313" key="3">
    <source>
        <dbReference type="EMBL" id="PHO16224.1"/>
    </source>
</evidence>
<feature type="chain" id="PRO_5046404536" evidence="1">
    <location>
        <begin position="21"/>
        <end position="363"/>
    </location>
</feature>
<dbReference type="InterPro" id="IPR012938">
    <property type="entry name" value="Glc/Sorbosone_DH"/>
</dbReference>